<name>A0ABW3AYP8_9FLAO</name>
<evidence type="ECO:0000259" key="2">
    <source>
        <dbReference type="Pfam" id="PF18990"/>
    </source>
</evidence>
<protein>
    <submittedName>
        <fullName evidence="3">DUF5723 family protein</fullName>
    </submittedName>
</protein>
<dbReference type="InterPro" id="IPR043781">
    <property type="entry name" value="DUF5723"/>
</dbReference>
<accession>A0ABW3AYP8</accession>
<keyword evidence="4" id="KW-1185">Reference proteome</keyword>
<proteinExistence type="predicted"/>
<dbReference type="EMBL" id="JBHTHY010000003">
    <property type="protein sequence ID" value="MFD0796005.1"/>
    <property type="molecule type" value="Genomic_DNA"/>
</dbReference>
<evidence type="ECO:0000313" key="3">
    <source>
        <dbReference type="EMBL" id="MFD0796005.1"/>
    </source>
</evidence>
<feature type="chain" id="PRO_5047462169" evidence="1">
    <location>
        <begin position="23"/>
        <end position="444"/>
    </location>
</feature>
<feature type="signal peptide" evidence="1">
    <location>
        <begin position="1"/>
        <end position="22"/>
    </location>
</feature>
<reference evidence="4" key="1">
    <citation type="journal article" date="2019" name="Int. J. Syst. Evol. Microbiol.">
        <title>The Global Catalogue of Microorganisms (GCM) 10K type strain sequencing project: providing services to taxonomists for standard genome sequencing and annotation.</title>
        <authorList>
            <consortium name="The Broad Institute Genomics Platform"/>
            <consortium name="The Broad Institute Genome Sequencing Center for Infectious Disease"/>
            <person name="Wu L."/>
            <person name="Ma J."/>
        </authorList>
    </citation>
    <scope>NUCLEOTIDE SEQUENCE [LARGE SCALE GENOMIC DNA]</scope>
    <source>
        <strain evidence="4">CCUG 61948</strain>
    </source>
</reference>
<evidence type="ECO:0000313" key="4">
    <source>
        <dbReference type="Proteomes" id="UP001597012"/>
    </source>
</evidence>
<evidence type="ECO:0000256" key="1">
    <source>
        <dbReference type="SAM" id="SignalP"/>
    </source>
</evidence>
<keyword evidence="1" id="KW-0732">Signal</keyword>
<comment type="caution">
    <text evidence="3">The sequence shown here is derived from an EMBL/GenBank/DDBJ whole genome shotgun (WGS) entry which is preliminary data.</text>
</comment>
<sequence>MKKTAALILFFCVNFGFSQSYMGYTMDNFSGIHNTIHNPANLADSRTKWEFNLFSASGTLSTDYTNLTLGNISNLLGDSGFDGLERFASDQNNFLLDADVVGPSLQFSLNEKSGLALVTRVRAISNFNNVNGALFESIYDGFPTSSFAFEQNNLDFATHAWGEVGLSYGRVFLANPNHVFKGGITLKYLLGGGAVQGGSNTLTGNFNDATGQVRLDGDISYALTIDDGTTSIDYFEELAPGFGADIGFVYEFRNAKSIAPSNNNNPRAFNQYKLKVGLSILDLGSINYTGTEVTEYTINANVNAQELENDFIDIIEDNATATSTLQDVKWSLPTTLQLNLDYSVTPKLYINLNVGQGMVNKNEFFNNNRLNLITLTPRFESRVFGAYLPISHSSLSNTAIGLGLRLGPLTLGSSSVVSNLMGSKSQLAHLFLGLKIPVYHKRSL</sequence>
<gene>
    <name evidence="3" type="ORF">ACFQZJ_00920</name>
</gene>
<dbReference type="Pfam" id="PF18990">
    <property type="entry name" value="DUF5723"/>
    <property type="match status" value="1"/>
</dbReference>
<feature type="domain" description="DUF5723" evidence="2">
    <location>
        <begin position="39"/>
        <end position="411"/>
    </location>
</feature>
<dbReference type="Proteomes" id="UP001597012">
    <property type="component" value="Unassembled WGS sequence"/>
</dbReference>
<organism evidence="3 4">
    <name type="scientific">Maribacter chungangensis</name>
    <dbReference type="NCBI Taxonomy" id="1069117"/>
    <lineage>
        <taxon>Bacteria</taxon>
        <taxon>Pseudomonadati</taxon>
        <taxon>Bacteroidota</taxon>
        <taxon>Flavobacteriia</taxon>
        <taxon>Flavobacteriales</taxon>
        <taxon>Flavobacteriaceae</taxon>
        <taxon>Maribacter</taxon>
    </lineage>
</organism>
<dbReference type="RefSeq" id="WP_379931676.1">
    <property type="nucleotide sequence ID" value="NZ_JBHTHY010000003.1"/>
</dbReference>